<keyword evidence="3" id="KW-1185">Reference proteome</keyword>
<gene>
    <name evidence="2" type="ORF">J2S02_002390</name>
</gene>
<feature type="transmembrane region" description="Helical" evidence="1">
    <location>
        <begin position="80"/>
        <end position="101"/>
    </location>
</feature>
<feature type="transmembrane region" description="Helical" evidence="1">
    <location>
        <begin position="121"/>
        <end position="148"/>
    </location>
</feature>
<dbReference type="Proteomes" id="UP001232245">
    <property type="component" value="Unassembled WGS sequence"/>
</dbReference>
<dbReference type="Pfam" id="PF11391">
    <property type="entry name" value="DUF2798"/>
    <property type="match status" value="2"/>
</dbReference>
<organism evidence="2 3">
    <name type="scientific">Metabacillus niabensis</name>
    <dbReference type="NCBI Taxonomy" id="324854"/>
    <lineage>
        <taxon>Bacteria</taxon>
        <taxon>Bacillati</taxon>
        <taxon>Bacillota</taxon>
        <taxon>Bacilli</taxon>
        <taxon>Bacillales</taxon>
        <taxon>Bacillaceae</taxon>
        <taxon>Metabacillus</taxon>
    </lineage>
</organism>
<feature type="transmembrane region" description="Helical" evidence="1">
    <location>
        <begin position="35"/>
        <end position="60"/>
    </location>
</feature>
<keyword evidence="1" id="KW-0472">Membrane</keyword>
<dbReference type="RefSeq" id="WP_307190687.1">
    <property type="nucleotide sequence ID" value="NZ_JAUSTZ010000003.1"/>
</dbReference>
<name>A0ABT9Z1B2_9BACI</name>
<evidence type="ECO:0000313" key="3">
    <source>
        <dbReference type="Proteomes" id="UP001232245"/>
    </source>
</evidence>
<comment type="caution">
    <text evidence="2">The sequence shown here is derived from an EMBL/GenBank/DDBJ whole genome shotgun (WGS) entry which is preliminary data.</text>
</comment>
<keyword evidence="1" id="KW-0812">Transmembrane</keyword>
<evidence type="ECO:0000256" key="1">
    <source>
        <dbReference type="SAM" id="Phobius"/>
    </source>
</evidence>
<accession>A0ABT9Z1B2</accession>
<sequence length="160" mass="17854">MPTTKRESFYFGAMMCFGMVVVMSVYNLYVNGLIHTITISGFLIQFLIGFIVAFILDLFIVGPIARKIAFSLPYDKSKKIFVILSMSFCMVLGMVFWMSLYGLGIAYVSNGISTDSIVQSYAAIFIKNFIVALPLQLLIMGPIVRFIFTKIKGNPKVNVA</sequence>
<proteinExistence type="predicted"/>
<evidence type="ECO:0000313" key="2">
    <source>
        <dbReference type="EMBL" id="MDQ0226046.1"/>
    </source>
</evidence>
<feature type="transmembrane region" description="Helical" evidence="1">
    <location>
        <begin position="9"/>
        <end position="29"/>
    </location>
</feature>
<keyword evidence="1" id="KW-1133">Transmembrane helix</keyword>
<dbReference type="EMBL" id="JAUSTZ010000003">
    <property type="protein sequence ID" value="MDQ0226046.1"/>
    <property type="molecule type" value="Genomic_DNA"/>
</dbReference>
<protein>
    <submittedName>
        <fullName evidence="2">Preprotein translocase subunit SecE</fullName>
    </submittedName>
</protein>
<reference evidence="2 3" key="1">
    <citation type="submission" date="2023-07" db="EMBL/GenBank/DDBJ databases">
        <title>Genomic Encyclopedia of Type Strains, Phase IV (KMG-IV): sequencing the most valuable type-strain genomes for metagenomic binning, comparative biology and taxonomic classification.</title>
        <authorList>
            <person name="Goeker M."/>
        </authorList>
    </citation>
    <scope>NUCLEOTIDE SEQUENCE [LARGE SCALE GENOMIC DNA]</scope>
    <source>
        <strain evidence="2 3">DSM 17723</strain>
    </source>
</reference>
<dbReference type="InterPro" id="IPR021529">
    <property type="entry name" value="DUF2798"/>
</dbReference>